<organism evidence="1 2">
    <name type="scientific">Papaver somniferum</name>
    <name type="common">Opium poppy</name>
    <dbReference type="NCBI Taxonomy" id="3469"/>
    <lineage>
        <taxon>Eukaryota</taxon>
        <taxon>Viridiplantae</taxon>
        <taxon>Streptophyta</taxon>
        <taxon>Embryophyta</taxon>
        <taxon>Tracheophyta</taxon>
        <taxon>Spermatophyta</taxon>
        <taxon>Magnoliopsida</taxon>
        <taxon>Ranunculales</taxon>
        <taxon>Papaveraceae</taxon>
        <taxon>Papaveroideae</taxon>
        <taxon>Papaver</taxon>
    </lineage>
</organism>
<name>A0A4Y7JN39_PAPSO</name>
<accession>A0A4Y7JN39</accession>
<gene>
    <name evidence="1" type="ORF">C5167_022973</name>
</gene>
<keyword evidence="2" id="KW-1185">Reference proteome</keyword>
<dbReference type="Proteomes" id="UP000316621">
    <property type="component" value="Chromosome 5"/>
</dbReference>
<dbReference type="Gramene" id="RZC61208">
    <property type="protein sequence ID" value="RZC61208"/>
    <property type="gene ID" value="C5167_022973"/>
</dbReference>
<sequence>MECLGLRFDGVTVVSFLVAFAQLKYLDLGKKRKLAAIKMMRKRLGKKEARRCSRRHKKRGFVDC</sequence>
<reference evidence="1 2" key="1">
    <citation type="journal article" date="2018" name="Science">
        <title>The opium poppy genome and morphinan production.</title>
        <authorList>
            <person name="Guo L."/>
            <person name="Winzer T."/>
            <person name="Yang X."/>
            <person name="Li Y."/>
            <person name="Ning Z."/>
            <person name="He Z."/>
            <person name="Teodor R."/>
            <person name="Lu Y."/>
            <person name="Bowser T.A."/>
            <person name="Graham I.A."/>
            <person name="Ye K."/>
        </authorList>
    </citation>
    <scope>NUCLEOTIDE SEQUENCE [LARGE SCALE GENOMIC DNA]</scope>
    <source>
        <strain evidence="2">cv. HN1</strain>
        <tissue evidence="1">Leaves</tissue>
    </source>
</reference>
<protein>
    <submittedName>
        <fullName evidence="1">Uncharacterized protein</fullName>
    </submittedName>
</protein>
<dbReference type="AlphaFoldDB" id="A0A4Y7JN39"/>
<evidence type="ECO:0000313" key="2">
    <source>
        <dbReference type="Proteomes" id="UP000316621"/>
    </source>
</evidence>
<proteinExistence type="predicted"/>
<dbReference type="EMBL" id="CM010719">
    <property type="protein sequence ID" value="RZC61208.1"/>
    <property type="molecule type" value="Genomic_DNA"/>
</dbReference>
<evidence type="ECO:0000313" key="1">
    <source>
        <dbReference type="EMBL" id="RZC61208.1"/>
    </source>
</evidence>